<reference evidence="4" key="2">
    <citation type="submission" date="2020-09" db="EMBL/GenBank/DDBJ databases">
        <authorList>
            <person name="Sun Q."/>
            <person name="Ohkuma M."/>
        </authorList>
    </citation>
    <scope>NUCLEOTIDE SEQUENCE</scope>
    <source>
        <strain evidence="4">JCM 3086</strain>
    </source>
</reference>
<gene>
    <name evidence="4" type="ORF">GCM10010121_086810</name>
</gene>
<evidence type="ECO:0000256" key="2">
    <source>
        <dbReference type="ARBA" id="ARBA00022801"/>
    </source>
</evidence>
<protein>
    <recommendedName>
        <fullName evidence="3">Thioesterase domain-containing protein</fullName>
    </recommendedName>
</protein>
<dbReference type="EMBL" id="BMQA01000073">
    <property type="protein sequence ID" value="GGJ62819.1"/>
    <property type="molecule type" value="Genomic_DNA"/>
</dbReference>
<dbReference type="AlphaFoldDB" id="A0A917UJV1"/>
<dbReference type="InterPro" id="IPR039298">
    <property type="entry name" value="ACOT13"/>
</dbReference>
<dbReference type="Pfam" id="PF03061">
    <property type="entry name" value="4HBT"/>
    <property type="match status" value="1"/>
</dbReference>
<proteinExistence type="inferred from homology"/>
<sequence>MTLTAEEMSARDAWFREHWSRHVPFNREIGLEIVDWEPGFVRGRLKYQDKLSAHDGLFHGGVLATALDSVGGGCVAAGHDYNLGSRFTTVSMTVQYMGVAPGEPEVLVEGTCVKRGRRLNFSRSQVVTHDGRILAEAVLTISASGERPRVGAVERTPAS</sequence>
<name>A0A917UJV1_9ACTN</name>
<dbReference type="Gene3D" id="3.10.129.10">
    <property type="entry name" value="Hotdog Thioesterase"/>
    <property type="match status" value="1"/>
</dbReference>
<accession>A0A917UJV1</accession>
<dbReference type="InterPro" id="IPR003736">
    <property type="entry name" value="PAAI_dom"/>
</dbReference>
<comment type="similarity">
    <text evidence="1">Belongs to the thioesterase PaaI family.</text>
</comment>
<keyword evidence="2" id="KW-0378">Hydrolase</keyword>
<evidence type="ECO:0000313" key="4">
    <source>
        <dbReference type="EMBL" id="GGJ62819.1"/>
    </source>
</evidence>
<dbReference type="Proteomes" id="UP000657574">
    <property type="component" value="Unassembled WGS sequence"/>
</dbReference>
<dbReference type="PANTHER" id="PTHR21660:SF1">
    <property type="entry name" value="ACYL-COENZYME A THIOESTERASE 13"/>
    <property type="match status" value="1"/>
</dbReference>
<dbReference type="SUPFAM" id="SSF54637">
    <property type="entry name" value="Thioesterase/thiol ester dehydrase-isomerase"/>
    <property type="match status" value="1"/>
</dbReference>
<dbReference type="CDD" id="cd03443">
    <property type="entry name" value="PaaI_thioesterase"/>
    <property type="match status" value="1"/>
</dbReference>
<evidence type="ECO:0000259" key="3">
    <source>
        <dbReference type="Pfam" id="PF03061"/>
    </source>
</evidence>
<dbReference type="GO" id="GO:0047617">
    <property type="term" value="F:fatty acyl-CoA hydrolase activity"/>
    <property type="evidence" value="ECO:0007669"/>
    <property type="project" value="InterPro"/>
</dbReference>
<keyword evidence="5" id="KW-1185">Reference proteome</keyword>
<reference evidence="4" key="1">
    <citation type="journal article" date="2014" name="Int. J. Syst. Evol. Microbiol.">
        <title>Complete genome sequence of Corynebacterium casei LMG S-19264T (=DSM 44701T), isolated from a smear-ripened cheese.</title>
        <authorList>
            <consortium name="US DOE Joint Genome Institute (JGI-PGF)"/>
            <person name="Walter F."/>
            <person name="Albersmeier A."/>
            <person name="Kalinowski J."/>
            <person name="Ruckert C."/>
        </authorList>
    </citation>
    <scope>NUCLEOTIDE SEQUENCE</scope>
    <source>
        <strain evidence="4">JCM 3086</strain>
    </source>
</reference>
<organism evidence="4 5">
    <name type="scientific">Streptomyces brasiliensis</name>
    <dbReference type="NCBI Taxonomy" id="1954"/>
    <lineage>
        <taxon>Bacteria</taxon>
        <taxon>Bacillati</taxon>
        <taxon>Actinomycetota</taxon>
        <taxon>Actinomycetes</taxon>
        <taxon>Kitasatosporales</taxon>
        <taxon>Streptomycetaceae</taxon>
        <taxon>Streptomyces</taxon>
    </lineage>
</organism>
<evidence type="ECO:0000256" key="1">
    <source>
        <dbReference type="ARBA" id="ARBA00008324"/>
    </source>
</evidence>
<dbReference type="InterPro" id="IPR029069">
    <property type="entry name" value="HotDog_dom_sf"/>
</dbReference>
<dbReference type="InterPro" id="IPR006683">
    <property type="entry name" value="Thioestr_dom"/>
</dbReference>
<dbReference type="NCBIfam" id="TIGR00369">
    <property type="entry name" value="unchar_dom_1"/>
    <property type="match status" value="1"/>
</dbReference>
<comment type="caution">
    <text evidence="4">The sequence shown here is derived from an EMBL/GenBank/DDBJ whole genome shotgun (WGS) entry which is preliminary data.</text>
</comment>
<dbReference type="RefSeq" id="WP_189316838.1">
    <property type="nucleotide sequence ID" value="NZ_BMQA01000073.1"/>
</dbReference>
<evidence type="ECO:0000313" key="5">
    <source>
        <dbReference type="Proteomes" id="UP000657574"/>
    </source>
</evidence>
<dbReference type="PANTHER" id="PTHR21660">
    <property type="entry name" value="THIOESTERASE SUPERFAMILY MEMBER-RELATED"/>
    <property type="match status" value="1"/>
</dbReference>
<feature type="domain" description="Thioesterase" evidence="3">
    <location>
        <begin position="56"/>
        <end position="132"/>
    </location>
</feature>